<accession>A0A9W4SZL9</accession>
<gene>
    <name evidence="2" type="ORF">FWILDA_LOCUS14035</name>
</gene>
<feature type="non-terminal residue" evidence="2">
    <location>
        <position position="511"/>
    </location>
</feature>
<dbReference type="FunFam" id="1.10.510.10:FF:000257">
    <property type="entry name" value="Calcium/calmodulin-dependent protein kinase type I"/>
    <property type="match status" value="1"/>
</dbReference>
<evidence type="ECO:0000313" key="3">
    <source>
        <dbReference type="Proteomes" id="UP001153678"/>
    </source>
</evidence>
<feature type="non-terminal residue" evidence="2">
    <location>
        <position position="1"/>
    </location>
</feature>
<dbReference type="Pfam" id="PF00069">
    <property type="entry name" value="Pkinase"/>
    <property type="match status" value="1"/>
</dbReference>
<dbReference type="PROSITE" id="PS50011">
    <property type="entry name" value="PROTEIN_KINASE_DOM"/>
    <property type="match status" value="1"/>
</dbReference>
<proteinExistence type="predicted"/>
<dbReference type="InterPro" id="IPR008271">
    <property type="entry name" value="Ser/Thr_kinase_AS"/>
</dbReference>
<dbReference type="AlphaFoldDB" id="A0A9W4SZL9"/>
<comment type="caution">
    <text evidence="2">The sequence shown here is derived from an EMBL/GenBank/DDBJ whole genome shotgun (WGS) entry which is preliminary data.</text>
</comment>
<dbReference type="GO" id="GO:0005524">
    <property type="term" value="F:ATP binding"/>
    <property type="evidence" value="ECO:0007669"/>
    <property type="project" value="InterPro"/>
</dbReference>
<evidence type="ECO:0000313" key="2">
    <source>
        <dbReference type="EMBL" id="CAI2189351.1"/>
    </source>
</evidence>
<protein>
    <submittedName>
        <fullName evidence="2">7853_t:CDS:1</fullName>
    </submittedName>
</protein>
<evidence type="ECO:0000259" key="1">
    <source>
        <dbReference type="PROSITE" id="PS50011"/>
    </source>
</evidence>
<dbReference type="GO" id="GO:0006364">
    <property type="term" value="P:rRNA processing"/>
    <property type="evidence" value="ECO:0007669"/>
    <property type="project" value="InterPro"/>
</dbReference>
<dbReference type="CDD" id="cd05117">
    <property type="entry name" value="STKc_CAMK"/>
    <property type="match status" value="1"/>
</dbReference>
<feature type="domain" description="Protein kinase" evidence="1">
    <location>
        <begin position="188"/>
        <end position="442"/>
    </location>
</feature>
<dbReference type="InterPro" id="IPR011009">
    <property type="entry name" value="Kinase-like_dom_sf"/>
</dbReference>
<dbReference type="GO" id="GO:0004672">
    <property type="term" value="F:protein kinase activity"/>
    <property type="evidence" value="ECO:0007669"/>
    <property type="project" value="InterPro"/>
</dbReference>
<keyword evidence="3" id="KW-1185">Reference proteome</keyword>
<dbReference type="Pfam" id="PF07890">
    <property type="entry name" value="Rrp15p"/>
    <property type="match status" value="1"/>
</dbReference>
<dbReference type="OrthoDB" id="40902at2759"/>
<dbReference type="Proteomes" id="UP001153678">
    <property type="component" value="Unassembled WGS sequence"/>
</dbReference>
<dbReference type="Gene3D" id="1.10.510.10">
    <property type="entry name" value="Transferase(Phosphotransferase) domain 1"/>
    <property type="match status" value="1"/>
</dbReference>
<dbReference type="InterPro" id="IPR012459">
    <property type="entry name" value="Rrp15"/>
</dbReference>
<dbReference type="SMART" id="SM00220">
    <property type="entry name" value="S_TKc"/>
    <property type="match status" value="1"/>
</dbReference>
<dbReference type="SUPFAM" id="SSF56112">
    <property type="entry name" value="Protein kinase-like (PK-like)"/>
    <property type="match status" value="1"/>
</dbReference>
<dbReference type="PROSITE" id="PS00108">
    <property type="entry name" value="PROTEIN_KINASE_ST"/>
    <property type="match status" value="1"/>
</dbReference>
<organism evidence="2 3">
    <name type="scientific">Funneliformis geosporum</name>
    <dbReference type="NCBI Taxonomy" id="1117311"/>
    <lineage>
        <taxon>Eukaryota</taxon>
        <taxon>Fungi</taxon>
        <taxon>Fungi incertae sedis</taxon>
        <taxon>Mucoromycota</taxon>
        <taxon>Glomeromycotina</taxon>
        <taxon>Glomeromycetes</taxon>
        <taxon>Glomerales</taxon>
        <taxon>Glomeraceae</taxon>
        <taxon>Funneliformis</taxon>
    </lineage>
</organism>
<reference evidence="2" key="1">
    <citation type="submission" date="2022-08" db="EMBL/GenBank/DDBJ databases">
        <authorList>
            <person name="Kallberg Y."/>
            <person name="Tangrot J."/>
            <person name="Rosling A."/>
        </authorList>
    </citation>
    <scope>NUCLEOTIDE SEQUENCE</scope>
    <source>
        <strain evidence="2">Wild A</strain>
    </source>
</reference>
<dbReference type="InterPro" id="IPR000719">
    <property type="entry name" value="Prot_kinase_dom"/>
</dbReference>
<dbReference type="EMBL" id="CAMKVN010005771">
    <property type="protein sequence ID" value="CAI2189351.1"/>
    <property type="molecule type" value="Genomic_DNA"/>
</dbReference>
<name>A0A9W4SZL9_9GLOM</name>
<sequence length="511" mass="57659">IPHLYVPIIGITVTKKQSKNTTTSFAETMNKLLTVSAQPHCQESPILSRSKNIERRINEAKLEYRARRAINMEKKKLASKDRVKTNLTSIDYERKLRKLATSGVVQLFNAIRKSQKVTDDAVKAAGGEAKLTSRDAKDATSIWCNKVGKKKFTSFIKSSLETSFSRKNFFLQNFLILQMSVPTVPCQYRTGKTLGQGTYATIQTGQYFAVKVINKKLMEGREHMVRNEIAVLKRISQGHRNILTLQDYFETLNNLYLVTDLALGGELFDRICAKGSYFERDAAHLVRSITEAVAYLHDNGIVHRDLKPENLLFRTKAEDSDLLIADFGLSRIIDSEKFHVLTTTCGTPGYMAPEIFKRIGHGKPVDLWAIGVITYFLLCGCTPFDRESSVEEVDAIIRADYTYEKEYWDGISDTAKDFINKLLTVDPDSRLTAHQALSHPWLSEPLPSPTGGFQNRDLLNSVRENFNARRTFKKAVDAVKAINTFKSHSRSASLANLIETSRAEADEDVQQ</sequence>
<dbReference type="PANTHER" id="PTHR24347">
    <property type="entry name" value="SERINE/THREONINE-PROTEIN KINASE"/>
    <property type="match status" value="1"/>
</dbReference>